<feature type="region of interest" description="Disordered" evidence="1">
    <location>
        <begin position="1"/>
        <end position="23"/>
    </location>
</feature>
<name>A0A553NLI0_9TELE</name>
<protein>
    <submittedName>
        <fullName evidence="2">Uncharacterized protein</fullName>
    </submittedName>
</protein>
<reference evidence="2 3" key="1">
    <citation type="journal article" date="2019" name="Sci. Data">
        <title>Hybrid genome assembly and annotation of Danionella translucida.</title>
        <authorList>
            <person name="Kadobianskyi M."/>
            <person name="Schulze L."/>
            <person name="Schuelke M."/>
            <person name="Judkewitz B."/>
        </authorList>
    </citation>
    <scope>NUCLEOTIDE SEQUENCE [LARGE SCALE GENOMIC DNA]</scope>
    <source>
        <strain evidence="2 3">Bolton</strain>
    </source>
</reference>
<organism evidence="2 3">
    <name type="scientific">Danionella cerebrum</name>
    <dbReference type="NCBI Taxonomy" id="2873325"/>
    <lineage>
        <taxon>Eukaryota</taxon>
        <taxon>Metazoa</taxon>
        <taxon>Chordata</taxon>
        <taxon>Craniata</taxon>
        <taxon>Vertebrata</taxon>
        <taxon>Euteleostomi</taxon>
        <taxon>Actinopterygii</taxon>
        <taxon>Neopterygii</taxon>
        <taxon>Teleostei</taxon>
        <taxon>Ostariophysi</taxon>
        <taxon>Cypriniformes</taxon>
        <taxon>Danionidae</taxon>
        <taxon>Danioninae</taxon>
        <taxon>Danionella</taxon>
    </lineage>
</organism>
<proteinExistence type="predicted"/>
<keyword evidence="3" id="KW-1185">Reference proteome</keyword>
<dbReference type="AlphaFoldDB" id="A0A553NLI0"/>
<feature type="compositionally biased region" description="Polar residues" evidence="1">
    <location>
        <begin position="12"/>
        <end position="23"/>
    </location>
</feature>
<gene>
    <name evidence="2" type="ORF">DNTS_023464</name>
</gene>
<accession>A0A553NLI0</accession>
<dbReference type="Proteomes" id="UP000316079">
    <property type="component" value="Unassembled WGS sequence"/>
</dbReference>
<evidence type="ECO:0000256" key="1">
    <source>
        <dbReference type="SAM" id="MobiDB-lite"/>
    </source>
</evidence>
<dbReference type="EMBL" id="SRMA01026855">
    <property type="protein sequence ID" value="TRY66293.1"/>
    <property type="molecule type" value="Genomic_DNA"/>
</dbReference>
<sequence>MAPTVTLFPLTDVSTRSHSGQGD</sequence>
<feature type="non-terminal residue" evidence="2">
    <location>
        <position position="23"/>
    </location>
</feature>
<comment type="caution">
    <text evidence="2">The sequence shown here is derived from an EMBL/GenBank/DDBJ whole genome shotgun (WGS) entry which is preliminary data.</text>
</comment>
<evidence type="ECO:0000313" key="2">
    <source>
        <dbReference type="EMBL" id="TRY66293.1"/>
    </source>
</evidence>
<evidence type="ECO:0000313" key="3">
    <source>
        <dbReference type="Proteomes" id="UP000316079"/>
    </source>
</evidence>